<dbReference type="SUPFAM" id="SSF52540">
    <property type="entry name" value="P-loop containing nucleoside triphosphate hydrolases"/>
    <property type="match status" value="1"/>
</dbReference>
<evidence type="ECO:0000256" key="4">
    <source>
        <dbReference type="ARBA" id="ARBA00022840"/>
    </source>
</evidence>
<dbReference type="GO" id="GO:0005524">
    <property type="term" value="F:ATP binding"/>
    <property type="evidence" value="ECO:0007669"/>
    <property type="project" value="UniProtKB-KW"/>
</dbReference>
<organism evidence="8 9">
    <name type="scientific">Bartonella ancashensis</name>
    <dbReference type="NCBI Taxonomy" id="1318743"/>
    <lineage>
        <taxon>Bacteria</taxon>
        <taxon>Pseudomonadati</taxon>
        <taxon>Pseudomonadota</taxon>
        <taxon>Alphaproteobacteria</taxon>
        <taxon>Hyphomicrobiales</taxon>
        <taxon>Bartonellaceae</taxon>
        <taxon>Bartonella</taxon>
    </lineage>
</organism>
<dbReference type="PANTHER" id="PTHR42794:SF1">
    <property type="entry name" value="HEMIN IMPORT ATP-BINDING PROTEIN HMUV"/>
    <property type="match status" value="1"/>
</dbReference>
<keyword evidence="9" id="KW-1185">Reference proteome</keyword>
<evidence type="ECO:0000256" key="5">
    <source>
        <dbReference type="ARBA" id="ARBA00022967"/>
    </source>
</evidence>
<name>A0A0M5KST0_9HYPH</name>
<evidence type="ECO:0000259" key="7">
    <source>
        <dbReference type="PROSITE" id="PS50893"/>
    </source>
</evidence>
<dbReference type="Proteomes" id="UP000057213">
    <property type="component" value="Chromosome"/>
</dbReference>
<keyword evidence="3" id="KW-0547">Nucleotide-binding</keyword>
<gene>
    <name evidence="8" type="ORF">PU02_1202</name>
</gene>
<dbReference type="Pfam" id="PF00005">
    <property type="entry name" value="ABC_tran"/>
    <property type="match status" value="1"/>
</dbReference>
<evidence type="ECO:0000256" key="2">
    <source>
        <dbReference type="ARBA" id="ARBA00022448"/>
    </source>
</evidence>
<dbReference type="InterPro" id="IPR003439">
    <property type="entry name" value="ABC_transporter-like_ATP-bd"/>
</dbReference>
<keyword evidence="2" id="KW-0813">Transport</keyword>
<dbReference type="AlphaFoldDB" id="A0A0M5KST0"/>
<dbReference type="EMBL" id="CP010401">
    <property type="protein sequence ID" value="ALE04016.1"/>
    <property type="molecule type" value="Genomic_DNA"/>
</dbReference>
<dbReference type="SMART" id="SM00382">
    <property type="entry name" value="AAA"/>
    <property type="match status" value="1"/>
</dbReference>
<dbReference type="InterPro" id="IPR017871">
    <property type="entry name" value="ABC_transporter-like_CS"/>
</dbReference>
<evidence type="ECO:0000256" key="3">
    <source>
        <dbReference type="ARBA" id="ARBA00022741"/>
    </source>
</evidence>
<feature type="domain" description="ABC transporter" evidence="7">
    <location>
        <begin position="2"/>
        <end position="242"/>
    </location>
</feature>
<dbReference type="OrthoDB" id="9810077at2"/>
<dbReference type="InterPro" id="IPR027417">
    <property type="entry name" value="P-loop_NTPase"/>
</dbReference>
<comment type="function">
    <text evidence="6">Part of the ABC transporter complex HmuTUV involved in hemin import. Responsible for energy coupling to the transport system.</text>
</comment>
<reference evidence="8 9" key="1">
    <citation type="journal article" date="2015" name="Genome Announc.">
        <title>Complete Genome Sequence of Bartonella ancashensis Strain 20.00, Isolated from the Blood of a Patient with Verruga Peruana.</title>
        <authorList>
            <person name="Hang J."/>
            <person name="Mullins K.E."/>
            <person name="Clifford R.J."/>
            <person name="Onmus-Leone F."/>
            <person name="Yang Y."/>
            <person name="Jiang J."/>
            <person name="Leguia M."/>
            <person name="Kasper M.R."/>
            <person name="Maguina C."/>
            <person name="Lesho E.P."/>
            <person name="Jarman R.G."/>
            <person name="Richards A.L."/>
            <person name="Blazes D."/>
        </authorList>
    </citation>
    <scope>NUCLEOTIDE SEQUENCE [LARGE SCALE GENOMIC DNA]</scope>
    <source>
        <strain evidence="8 9">20.00</strain>
    </source>
</reference>
<dbReference type="PANTHER" id="PTHR42794">
    <property type="entry name" value="HEMIN IMPORT ATP-BINDING PROTEIN HMUV"/>
    <property type="match status" value="1"/>
</dbReference>
<dbReference type="PROSITE" id="PS50893">
    <property type="entry name" value="ABC_TRANSPORTER_2"/>
    <property type="match status" value="1"/>
</dbReference>
<evidence type="ECO:0000313" key="9">
    <source>
        <dbReference type="Proteomes" id="UP000057213"/>
    </source>
</evidence>
<keyword evidence="5" id="KW-1278">Translocase</keyword>
<evidence type="ECO:0000256" key="6">
    <source>
        <dbReference type="ARBA" id="ARBA00037066"/>
    </source>
</evidence>
<dbReference type="InterPro" id="IPR003593">
    <property type="entry name" value="AAA+_ATPase"/>
</dbReference>
<dbReference type="KEGG" id="banc:PU02_1202"/>
<dbReference type="RefSeq" id="WP_053944474.1">
    <property type="nucleotide sequence ID" value="NZ_CP010401.1"/>
</dbReference>
<accession>A0A0M5KST0</accession>
<comment type="similarity">
    <text evidence="1">Belongs to the ABC transporter superfamily.</text>
</comment>
<evidence type="ECO:0000313" key="8">
    <source>
        <dbReference type="EMBL" id="ALE04016.1"/>
    </source>
</evidence>
<dbReference type="NCBIfam" id="NF010068">
    <property type="entry name" value="PRK13548.1"/>
    <property type="match status" value="1"/>
</dbReference>
<dbReference type="PATRIC" id="fig|1318743.3.peg.1218"/>
<dbReference type="STRING" id="1318743.PU02_1202"/>
<proteinExistence type="inferred from homology"/>
<dbReference type="GO" id="GO:0016887">
    <property type="term" value="F:ATP hydrolysis activity"/>
    <property type="evidence" value="ECO:0007669"/>
    <property type="project" value="InterPro"/>
</dbReference>
<dbReference type="PROSITE" id="PS00211">
    <property type="entry name" value="ABC_TRANSPORTER_1"/>
    <property type="match status" value="1"/>
</dbReference>
<protein>
    <submittedName>
        <fullName evidence="8">ABC-type hemin transport system, ATPase component</fullName>
    </submittedName>
</protein>
<keyword evidence="4" id="KW-0067">ATP-binding</keyword>
<dbReference type="Gene3D" id="3.40.50.300">
    <property type="entry name" value="P-loop containing nucleotide triphosphate hydrolases"/>
    <property type="match status" value="1"/>
</dbReference>
<dbReference type="CDD" id="cd03214">
    <property type="entry name" value="ABC_Iron-Siderophores_B12_Hemin"/>
    <property type="match status" value="1"/>
</dbReference>
<sequence>MIEATNLCIKRGKVCIIDHISLQIKSGALTVIIGPNGSGKSTFIKALSGEIPYSGKMTLNGCDITQTKIHKMAMMRAILPQLTTLAFPFLVHEVVKLGLSKNQPDVTKRDLESLPKEALERVGLVDYDNKYYHQLSGGEQARVQLARVLCQIWKPICNGIPRWLILDEPIANLDIQHQLTVMNIAKNFANCGGGVLMVLHDLNFAAHYADKIILLKKGKIHCEGTAFTVLKTQNLRDVYHCMLNVSELPKEDTPFILPHTASPYKEDIRIMKNKDVNPAGK</sequence>
<evidence type="ECO:0000256" key="1">
    <source>
        <dbReference type="ARBA" id="ARBA00005417"/>
    </source>
</evidence>